<accession>A0A3R7AFA9</accession>
<proteinExistence type="predicted"/>
<feature type="region of interest" description="Disordered" evidence="1">
    <location>
        <begin position="614"/>
        <end position="645"/>
    </location>
</feature>
<evidence type="ECO:0000313" key="4">
    <source>
        <dbReference type="Proteomes" id="UP000285430"/>
    </source>
</evidence>
<name>A0A3R7AFA9_APHAT</name>
<reference evidence="3 4" key="1">
    <citation type="submission" date="2018-08" db="EMBL/GenBank/DDBJ databases">
        <title>Aphanomyces genome sequencing and annotation.</title>
        <authorList>
            <person name="Minardi D."/>
            <person name="Oidtmann B."/>
            <person name="Van Der Giezen M."/>
            <person name="Studholme D.J."/>
        </authorList>
    </citation>
    <scope>NUCLEOTIDE SEQUENCE [LARGE SCALE GENOMIC DNA]</scope>
    <source>
        <strain evidence="3 4">Da</strain>
    </source>
</reference>
<comment type="caution">
    <text evidence="3">The sequence shown here is derived from an EMBL/GenBank/DDBJ whole genome shotgun (WGS) entry which is preliminary data.</text>
</comment>
<dbReference type="VEuPathDB" id="FungiDB:H257_04407"/>
<feature type="domain" description="C2" evidence="2">
    <location>
        <begin position="726"/>
        <end position="893"/>
    </location>
</feature>
<feature type="region of interest" description="Disordered" evidence="1">
    <location>
        <begin position="545"/>
        <end position="574"/>
    </location>
</feature>
<evidence type="ECO:0000313" key="3">
    <source>
        <dbReference type="EMBL" id="RHZ23582.1"/>
    </source>
</evidence>
<dbReference type="SMART" id="SM00239">
    <property type="entry name" value="C2"/>
    <property type="match status" value="1"/>
</dbReference>
<dbReference type="PROSITE" id="PS50004">
    <property type="entry name" value="C2"/>
    <property type="match status" value="1"/>
</dbReference>
<feature type="compositionally biased region" description="Polar residues" evidence="1">
    <location>
        <begin position="614"/>
        <end position="623"/>
    </location>
</feature>
<gene>
    <name evidence="3" type="ORF">DYB37_009947</name>
</gene>
<dbReference type="Gene3D" id="2.60.40.150">
    <property type="entry name" value="C2 domain"/>
    <property type="match status" value="1"/>
</dbReference>
<dbReference type="InterPro" id="IPR035892">
    <property type="entry name" value="C2_domain_sf"/>
</dbReference>
<dbReference type="EMBL" id="QUTH01002828">
    <property type="protein sequence ID" value="RHZ23582.1"/>
    <property type="molecule type" value="Genomic_DNA"/>
</dbReference>
<feature type="compositionally biased region" description="Polar residues" evidence="1">
    <location>
        <begin position="559"/>
        <end position="571"/>
    </location>
</feature>
<dbReference type="PANTHER" id="PTHR31827">
    <property type="entry name" value="EMB|CAB89363.1"/>
    <property type="match status" value="1"/>
</dbReference>
<evidence type="ECO:0000256" key="1">
    <source>
        <dbReference type="SAM" id="MobiDB-lite"/>
    </source>
</evidence>
<sequence>MLTIPSPTCFFANCTHPAVPGSSKCSLHKHRTKCVVDQCANQVYARNLCVRHGGKKKCTYDECQLNARIGEYCSKHGGKSSKAICTHDGCTKQAHKRKKCVRHGGGRKCNVDGCDVHARRGGYCARHGRQATTSGDGRLTSPTSSTIASTLPHLNILAASSNHHRSSGLLDDMPPPRVLGLQTFHQHNTAYRSPSPPSSVLPSMYQPNYHHDRQLQHGRQSQYHSPMTSSNLFPTSSKPMFITESNHAFRCPDMLPEPFAYPQTSVKLPGLGFVHRGSPPMMAPVAYAPLYSAQASDVWLWNVDIPPVLDEFIVVTPVDAAATVQHPCHALNFGYTFLAQAAHTTHLLRVRHLYSTILMTQIVRTVYCTDQKMLLTSPHDFNDVTDNGCNGLYMPKTLWRAWTRHPLAGLKRWYLAMEAHVQLELHRIVAAEAPCECGHYGIDLAVRPRPPRLVAEDVVTASFPTDGAAVADETLLLWMQHPVSGVPTTLRRYRVDPRVFIACFTLKDAFVWLHSHGLCDNLDDTHDLLGRWCQSRKVRWLVRRRSAISTNQPPPGNPAPSTATSTASNGHNGHANGKVSIELIPDEAFCFVSPWEVDAELNVHVYMHGETTSATTTHHNGPSHTGPCTHGADAPHDPPASSCETTSRVELGWESLLPLTSHLCDDAAKVMFPNSDLKALWQTVCGEGWLVTAVQHFDADGLYMRQSQQHDRSATPRSRYLANLFKQVQRNRLFRYLGLPHRLVAVITVDLVEGKDLLACDILTRTADPYVFMTLSTASGTRPPPPTPSGWSINSYRSRHVVATLNPKWGTEHDKFPFRMALPVHEPHDDGPLPPSSSSPWREALLQHAYDGPPTELHCSVYNKCKLRAHPFMGRAKVNLTRLTASQPMDVWVTLDDVATGALHVKISLKYQLMSSTSFDQDFVRDGS</sequence>
<evidence type="ECO:0000259" key="2">
    <source>
        <dbReference type="PROSITE" id="PS50004"/>
    </source>
</evidence>
<dbReference type="Proteomes" id="UP000285430">
    <property type="component" value="Unassembled WGS sequence"/>
</dbReference>
<dbReference type="InterPro" id="IPR000008">
    <property type="entry name" value="C2_dom"/>
</dbReference>
<organism evidence="3 4">
    <name type="scientific">Aphanomyces astaci</name>
    <name type="common">Crayfish plague agent</name>
    <dbReference type="NCBI Taxonomy" id="112090"/>
    <lineage>
        <taxon>Eukaryota</taxon>
        <taxon>Sar</taxon>
        <taxon>Stramenopiles</taxon>
        <taxon>Oomycota</taxon>
        <taxon>Saprolegniomycetes</taxon>
        <taxon>Saprolegniales</taxon>
        <taxon>Verrucalvaceae</taxon>
        <taxon>Aphanomyces</taxon>
    </lineage>
</organism>
<protein>
    <recommendedName>
        <fullName evidence="2">C2 domain-containing protein</fullName>
    </recommendedName>
</protein>
<dbReference type="AlphaFoldDB" id="A0A3R7AFA9"/>
<dbReference type="PANTHER" id="PTHR31827:SF1">
    <property type="entry name" value="EMB|CAB89363.1"/>
    <property type="match status" value="1"/>
</dbReference>
<dbReference type="SUPFAM" id="SSF49562">
    <property type="entry name" value="C2 domain (Calcium/lipid-binding domain, CaLB)"/>
    <property type="match status" value="1"/>
</dbReference>
<dbReference type="CDD" id="cd00030">
    <property type="entry name" value="C2"/>
    <property type="match status" value="1"/>
</dbReference>
<dbReference type="VEuPathDB" id="FungiDB:H257_07804"/>
<dbReference type="Pfam" id="PF00168">
    <property type="entry name" value="C2"/>
    <property type="match status" value="2"/>
</dbReference>